<evidence type="ECO:0000256" key="1">
    <source>
        <dbReference type="SAM" id="MobiDB-lite"/>
    </source>
</evidence>
<name>A0A0N4XB21_HAEPC</name>
<dbReference type="WBParaSite" id="HPLM_0002156601-mRNA-1">
    <property type="protein sequence ID" value="HPLM_0002156601-mRNA-1"/>
    <property type="gene ID" value="HPLM_0002156601"/>
</dbReference>
<reference evidence="4" key="1">
    <citation type="submission" date="2017-02" db="UniProtKB">
        <authorList>
            <consortium name="WormBaseParasite"/>
        </authorList>
    </citation>
    <scope>IDENTIFICATION</scope>
</reference>
<organism evidence="4">
    <name type="scientific">Haemonchus placei</name>
    <name type="common">Barber's pole worm</name>
    <dbReference type="NCBI Taxonomy" id="6290"/>
    <lineage>
        <taxon>Eukaryota</taxon>
        <taxon>Metazoa</taxon>
        <taxon>Ecdysozoa</taxon>
        <taxon>Nematoda</taxon>
        <taxon>Chromadorea</taxon>
        <taxon>Rhabditida</taxon>
        <taxon>Rhabditina</taxon>
        <taxon>Rhabditomorpha</taxon>
        <taxon>Strongyloidea</taxon>
        <taxon>Trichostrongylidae</taxon>
        <taxon>Haemonchus</taxon>
    </lineage>
</organism>
<proteinExistence type="predicted"/>
<reference evidence="2 3" key="2">
    <citation type="submission" date="2018-11" db="EMBL/GenBank/DDBJ databases">
        <authorList>
            <consortium name="Pathogen Informatics"/>
        </authorList>
    </citation>
    <scope>NUCLEOTIDE SEQUENCE [LARGE SCALE GENOMIC DNA]</scope>
    <source>
        <strain evidence="2 3">MHpl1</strain>
    </source>
</reference>
<dbReference type="AlphaFoldDB" id="A0A0N4XB21"/>
<dbReference type="EMBL" id="UZAF01023630">
    <property type="protein sequence ID" value="VDO90668.1"/>
    <property type="molecule type" value="Genomic_DNA"/>
</dbReference>
<accession>A0A0N4XB21</accession>
<evidence type="ECO:0000313" key="4">
    <source>
        <dbReference type="WBParaSite" id="HPLM_0002156601-mRNA-1"/>
    </source>
</evidence>
<feature type="region of interest" description="Disordered" evidence="1">
    <location>
        <begin position="34"/>
        <end position="53"/>
    </location>
</feature>
<evidence type="ECO:0000313" key="2">
    <source>
        <dbReference type="EMBL" id="VDO90668.1"/>
    </source>
</evidence>
<gene>
    <name evidence="2" type="ORF">HPLM_LOCUS21555</name>
</gene>
<keyword evidence="3" id="KW-1185">Reference proteome</keyword>
<sequence length="381" mass="42031">MMENFIRNKENELATLTKVHNRKTISVVGTSLQREIDSSRVHPEPPSSNKSATEYVPVDMEPRGMEGVRLSSITNQAADTGTKRTVDILGASTFDREKFAEEFRRKLLALPDGYSQKATIALSKSYKPKTQVFTLPPSFLVETTTPSPMVESTEAAIMEESSKGPEVEKHITDDAEVSSIQSAVDERNITTEPPPKAEGVVGKQKEAVQGTLQGFKRLMDLCDEPLDPMLQEDCNDENWSCQTTCGHKYPVTEEPYPLNLPYLRNPSIALRSSLAPSSTKPSTLVNITTLTTAAESLGSSMTTAEPVPFKLTTSFVRNVDTAPLTEIKTTTEERHGFEQSSLALSPEQAIMDICDQGYDPKWDEVSYCLHKLHKAIGSKLS</sequence>
<evidence type="ECO:0000313" key="3">
    <source>
        <dbReference type="Proteomes" id="UP000268014"/>
    </source>
</evidence>
<dbReference type="Proteomes" id="UP000268014">
    <property type="component" value="Unassembled WGS sequence"/>
</dbReference>
<dbReference type="OrthoDB" id="5877545at2759"/>
<feature type="compositionally biased region" description="Basic and acidic residues" evidence="1">
    <location>
        <begin position="34"/>
        <end position="43"/>
    </location>
</feature>
<protein>
    <submittedName>
        <fullName evidence="2 4">Uncharacterized protein</fullName>
    </submittedName>
</protein>